<evidence type="ECO:0000259" key="7">
    <source>
        <dbReference type="Pfam" id="PF00535"/>
    </source>
</evidence>
<evidence type="ECO:0000313" key="8">
    <source>
        <dbReference type="EMBL" id="SDC79684.1"/>
    </source>
</evidence>
<evidence type="ECO:0000256" key="6">
    <source>
        <dbReference type="ARBA" id="ARBA00023136"/>
    </source>
</evidence>
<dbReference type="PANTHER" id="PTHR37316">
    <property type="entry name" value="TEICHOIC ACID GLYCEROL-PHOSPHATE PRIMASE"/>
    <property type="match status" value="1"/>
</dbReference>
<comment type="subcellular location">
    <subcellularLocation>
        <location evidence="1">Cell membrane</location>
        <topology evidence="1">Peripheral membrane protein</topology>
    </subcellularLocation>
</comment>
<sequence>MRPRQRVAEALVRAGKATPRGIRGPIGRASRRFRSGWGDPLVTVVLAVSDEETTRIGPQLDELRGQVYRNLEVRVQPWGRSTEVRRIAGEHADADWRIRIAKHDAPDAASARNAGADAAKGAYLLFAGGGDNIPPKGLDRLAQVLQRSGSDFAVGRMVLPPGPAGRHVDSPYRAAHEVELVGTDLAASPIAVTDLGLGNRLLRTEFWRSSGLRFAPDRARGTDVALASYAKARAFDLLAEDTYVPVGRRDGVSVGSMTDVLAGLDAWVEEHEQTWAQLEALGADDVSDWWLWGVLDTAIQPFVSDVERATEEQWTRLREHARLLVREGGDAAWRSLGAESRVRLWLLQAGKRTELEELVTGRLFERDNRPTLVEDGVVVADLPFRQDPEVGVPDDCYVMTEQETPLVVVLRNVRWAPGDRLQLDLAAYVDHVGLPDFPDLRVELVRGDERVALEVEQYVDWSINPSEGRMYQDLARSAARVTVDAPALAELTRSGPDGTARWTVEVQLETQGLTRRGGITRFDERSVASSLWHGYVGGRRFGEQRVDPTRRGARFRVEVRPDHGPRLVEARVNGRRVVGALRPGTAALRAIQVQMGSLEKRVTLRPDGDLLRFDLEVPQPWVGREHARWDLRAVGASGDLLPVGWPDQEDPWLAVGEGGLALSRSGTGDTDVVEADGVLVVHGLELADGALDLTGSWLGRPAARGRVELLGPARLTADLTTGSDGLVHAALPTVWDPWGLGPAPVPPGAYTFELDGVPGSAARVIFDPGTLDRLLGFSVAHGFRFRPARSARGLGVQLLPPLADDERGPFAQASLQAWARTHTEPVDEQAVYLQSYDGATATDSQLAIHHELRRTHPELTIYWGVSDSGSQVPEGGVPVLMRSREWYRVLTTARYLCLNIDVDRWFFKRPGQQLLQTFHGYPAKSMGIRMWEAKGYTPRRIALELARTSGDWDLILTPAPEMDVYYRTEYEYDGAIHNQGYPRDDALVAPDAAERRADTRRRLGIGPEQKVVLYAPTWRDDLATDWRSAEMIHHLDLTAASRKLGPDYVLLMRGHRFHARPDAEAATQARLLDVSGYPEINDLILASDAAVLDYSSLRFDVALARVPTLFLVPDLAAYTGGVRGFLYPFEDSAPGPLLDTADEVIDWLKRLPRLAEEYAGAQEDFHRTYNALQDGRSAERVVRAFWG</sequence>
<dbReference type="EMBL" id="FMZM01000004">
    <property type="protein sequence ID" value="SDC79684.1"/>
    <property type="molecule type" value="Genomic_DNA"/>
</dbReference>
<keyword evidence="4 8" id="KW-0808">Transferase</keyword>
<comment type="similarity">
    <text evidence="2">Belongs to the CDP-glycerol glycerophosphotransferase family.</text>
</comment>
<dbReference type="InterPro" id="IPR043149">
    <property type="entry name" value="TagF_N"/>
</dbReference>
<accession>A0A1G6PJD1</accession>
<dbReference type="OrthoDB" id="8549922at2"/>
<evidence type="ECO:0000313" key="9">
    <source>
        <dbReference type="Proteomes" id="UP000199034"/>
    </source>
</evidence>
<dbReference type="STRING" id="1045774.SAMN05421872_10425"/>
<evidence type="ECO:0000256" key="4">
    <source>
        <dbReference type="ARBA" id="ARBA00022679"/>
    </source>
</evidence>
<dbReference type="PANTHER" id="PTHR37316:SF3">
    <property type="entry name" value="TEICHOIC ACID GLYCEROL-PHOSPHATE TRANSFERASE"/>
    <property type="match status" value="1"/>
</dbReference>
<dbReference type="Pfam" id="PF04464">
    <property type="entry name" value="Glyphos_transf"/>
    <property type="match status" value="1"/>
</dbReference>
<dbReference type="InterPro" id="IPR007554">
    <property type="entry name" value="Glycerophosphate_synth"/>
</dbReference>
<name>A0A1G6PJD1_9ACTN</name>
<keyword evidence="9" id="KW-1185">Reference proteome</keyword>
<dbReference type="AlphaFoldDB" id="A0A1G6PJD1"/>
<dbReference type="RefSeq" id="WP_139175446.1">
    <property type="nucleotide sequence ID" value="NZ_FMZM01000004.1"/>
</dbReference>
<evidence type="ECO:0000256" key="2">
    <source>
        <dbReference type="ARBA" id="ARBA00010488"/>
    </source>
</evidence>
<dbReference type="SUPFAM" id="SSF53756">
    <property type="entry name" value="UDP-Glycosyltransferase/glycogen phosphorylase"/>
    <property type="match status" value="1"/>
</dbReference>
<dbReference type="InterPro" id="IPR051612">
    <property type="entry name" value="Teichoic_Acid_Biosynth"/>
</dbReference>
<dbReference type="InterPro" id="IPR043148">
    <property type="entry name" value="TagF_C"/>
</dbReference>
<reference evidence="8 9" key="1">
    <citation type="submission" date="2016-10" db="EMBL/GenBank/DDBJ databases">
        <authorList>
            <person name="de Groot N.N."/>
        </authorList>
    </citation>
    <scope>NUCLEOTIDE SEQUENCE [LARGE SCALE GENOMIC DNA]</scope>
    <source>
        <strain evidence="8 9">CGMCC 4.6858</strain>
    </source>
</reference>
<evidence type="ECO:0000256" key="1">
    <source>
        <dbReference type="ARBA" id="ARBA00004202"/>
    </source>
</evidence>
<dbReference type="Gene3D" id="3.40.50.12580">
    <property type="match status" value="1"/>
</dbReference>
<dbReference type="InterPro" id="IPR001173">
    <property type="entry name" value="Glyco_trans_2-like"/>
</dbReference>
<evidence type="ECO:0000256" key="5">
    <source>
        <dbReference type="ARBA" id="ARBA00022944"/>
    </source>
</evidence>
<dbReference type="SUPFAM" id="SSF53448">
    <property type="entry name" value="Nucleotide-diphospho-sugar transferases"/>
    <property type="match status" value="1"/>
</dbReference>
<keyword evidence="5" id="KW-0777">Teichoic acid biosynthesis</keyword>
<dbReference type="InterPro" id="IPR029044">
    <property type="entry name" value="Nucleotide-diphossugar_trans"/>
</dbReference>
<dbReference type="GO" id="GO:0005886">
    <property type="term" value="C:plasma membrane"/>
    <property type="evidence" value="ECO:0007669"/>
    <property type="project" value="UniProtKB-SubCell"/>
</dbReference>
<dbReference type="GO" id="GO:0047355">
    <property type="term" value="F:CDP-glycerol glycerophosphotransferase activity"/>
    <property type="evidence" value="ECO:0007669"/>
    <property type="project" value="InterPro"/>
</dbReference>
<organism evidence="8 9">
    <name type="scientific">Nocardioides lianchengensis</name>
    <dbReference type="NCBI Taxonomy" id="1045774"/>
    <lineage>
        <taxon>Bacteria</taxon>
        <taxon>Bacillati</taxon>
        <taxon>Actinomycetota</taxon>
        <taxon>Actinomycetes</taxon>
        <taxon>Propionibacteriales</taxon>
        <taxon>Nocardioidaceae</taxon>
        <taxon>Nocardioides</taxon>
    </lineage>
</organism>
<gene>
    <name evidence="8" type="ORF">SAMN05421872_10425</name>
</gene>
<protein>
    <submittedName>
        <fullName evidence="8">CDP-glycerol glycerophosphotransferase</fullName>
    </submittedName>
</protein>
<dbReference type="Proteomes" id="UP000199034">
    <property type="component" value="Unassembled WGS sequence"/>
</dbReference>
<dbReference type="GO" id="GO:0019350">
    <property type="term" value="P:teichoic acid biosynthetic process"/>
    <property type="evidence" value="ECO:0007669"/>
    <property type="project" value="UniProtKB-KW"/>
</dbReference>
<dbReference type="Pfam" id="PF00535">
    <property type="entry name" value="Glycos_transf_2"/>
    <property type="match status" value="1"/>
</dbReference>
<keyword evidence="6" id="KW-0472">Membrane</keyword>
<feature type="domain" description="Glycosyltransferase 2-like" evidence="7">
    <location>
        <begin position="82"/>
        <end position="158"/>
    </location>
</feature>
<dbReference type="Gene3D" id="3.90.550.10">
    <property type="entry name" value="Spore Coat Polysaccharide Biosynthesis Protein SpsA, Chain A"/>
    <property type="match status" value="1"/>
</dbReference>
<evidence type="ECO:0000256" key="3">
    <source>
        <dbReference type="ARBA" id="ARBA00022475"/>
    </source>
</evidence>
<dbReference type="Gene3D" id="3.40.50.11820">
    <property type="match status" value="1"/>
</dbReference>
<proteinExistence type="inferred from homology"/>
<keyword evidence="3" id="KW-1003">Cell membrane</keyword>